<dbReference type="Proteomes" id="UP000250086">
    <property type="component" value="Unassembled WGS sequence"/>
</dbReference>
<sequence>MKSDHEFIEGQMIDDFVPAKKKNSLFSIIVKGIWKENPGLCQLLGLCPLLAVTSSASAAMGLGIATIVVMMASSLLISLMRRFILKEVRIPLYVVLIATLVTVVKFEVEAYFPELYESLGIYLSLIVTNCIIMGRAEAFAGRNGPIASTVDAFASGLGFAMVLFALGSVREIFGSGTWFMGAADILGPWAQSLETRLIGEDFTYIIAILPPGGFFVLALLIALKNAIESYAKNKEENKFKIKSIKV</sequence>
<evidence type="ECO:0000256" key="2">
    <source>
        <dbReference type="ARBA" id="ARBA00022448"/>
    </source>
</evidence>
<evidence type="ECO:0000256" key="6">
    <source>
        <dbReference type="ARBA" id="ARBA00022982"/>
    </source>
</evidence>
<evidence type="ECO:0000256" key="8">
    <source>
        <dbReference type="ARBA" id="ARBA00023136"/>
    </source>
</evidence>
<keyword evidence="2 9" id="KW-0813">Transport</keyword>
<dbReference type="InterPro" id="IPR010968">
    <property type="entry name" value="RnfE"/>
</dbReference>
<evidence type="ECO:0000256" key="4">
    <source>
        <dbReference type="ARBA" id="ARBA00022692"/>
    </source>
</evidence>
<feature type="transmembrane region" description="Helical" evidence="9">
    <location>
        <begin position="150"/>
        <end position="169"/>
    </location>
</feature>
<comment type="subcellular location">
    <subcellularLocation>
        <location evidence="9">Cell inner membrane</location>
        <topology evidence="9">Multi-pass membrane protein</topology>
    </subcellularLocation>
    <subcellularLocation>
        <location evidence="1">Endomembrane system</location>
        <topology evidence="1">Multi-pass membrane protein</topology>
    </subcellularLocation>
</comment>
<evidence type="ECO:0000256" key="3">
    <source>
        <dbReference type="ARBA" id="ARBA00022519"/>
    </source>
</evidence>
<dbReference type="AlphaFoldDB" id="A0A2X0VBU0"/>
<evidence type="ECO:0000313" key="10">
    <source>
        <dbReference type="EMBL" id="SPT70656.1"/>
    </source>
</evidence>
<gene>
    <name evidence="9 10" type="primary">rnfE</name>
    <name evidence="10" type="ORF">NCTC13093_02074</name>
</gene>
<keyword evidence="4 9" id="KW-0812">Transmembrane</keyword>
<reference evidence="10 11" key="1">
    <citation type="submission" date="2018-06" db="EMBL/GenBank/DDBJ databases">
        <authorList>
            <consortium name="Pathogen Informatics"/>
            <person name="Doyle S."/>
        </authorList>
    </citation>
    <scope>NUCLEOTIDE SEQUENCE [LARGE SCALE GENOMIC DNA]</scope>
    <source>
        <strain evidence="10 11">NCTC13093</strain>
    </source>
</reference>
<keyword evidence="11" id="KW-1185">Reference proteome</keyword>
<keyword evidence="7 9" id="KW-1133">Transmembrane helix</keyword>
<dbReference type="EC" id="7.-.-.-" evidence="9"/>
<keyword evidence="9" id="KW-1003">Cell membrane</keyword>
<dbReference type="NCBIfam" id="TIGR01948">
    <property type="entry name" value="rnfE"/>
    <property type="match status" value="1"/>
</dbReference>
<evidence type="ECO:0000256" key="9">
    <source>
        <dbReference type="HAMAP-Rule" id="MF_00478"/>
    </source>
</evidence>
<keyword evidence="3 9" id="KW-0997">Cell inner membrane</keyword>
<comment type="subunit">
    <text evidence="9">The complex is composed of six subunits: RnfA, RnfB, RnfC, RnfD, RnfE and RnfG.</text>
</comment>
<dbReference type="EMBL" id="UAPV01000001">
    <property type="protein sequence ID" value="SPT70656.1"/>
    <property type="molecule type" value="Genomic_DNA"/>
</dbReference>
<feature type="transmembrane region" description="Helical" evidence="9">
    <location>
        <begin position="202"/>
        <end position="223"/>
    </location>
</feature>
<dbReference type="PANTHER" id="PTHR30586:SF0">
    <property type="entry name" value="ION-TRANSLOCATING OXIDOREDUCTASE COMPLEX SUBUNIT E"/>
    <property type="match status" value="1"/>
</dbReference>
<comment type="function">
    <text evidence="9">Part of a membrane-bound complex that couples electron transfer with translocation of ions across the membrane.</text>
</comment>
<keyword evidence="6 9" id="KW-0249">Electron transport</keyword>
<feature type="transmembrane region" description="Helical" evidence="9">
    <location>
        <begin position="120"/>
        <end position="138"/>
    </location>
</feature>
<feature type="transmembrane region" description="Helical" evidence="9">
    <location>
        <begin position="58"/>
        <end position="78"/>
    </location>
</feature>
<dbReference type="PIRSF" id="PIRSF006102">
    <property type="entry name" value="NQR_DE"/>
    <property type="match status" value="1"/>
</dbReference>
<proteinExistence type="inferred from homology"/>
<dbReference type="HAMAP" id="MF_00478">
    <property type="entry name" value="RsxE_RnfE"/>
    <property type="match status" value="1"/>
</dbReference>
<name>A0A2X0VBU0_9GAMM</name>
<accession>A0A2X0VBU0</accession>
<dbReference type="NCBIfam" id="NF009070">
    <property type="entry name" value="PRK12405.1"/>
    <property type="match status" value="1"/>
</dbReference>
<feature type="transmembrane region" description="Helical" evidence="9">
    <location>
        <begin position="90"/>
        <end position="108"/>
    </location>
</feature>
<dbReference type="PANTHER" id="PTHR30586">
    <property type="entry name" value="ELECTRON TRANSPORT COMPLEX PROTEIN RNFE"/>
    <property type="match status" value="1"/>
</dbReference>
<dbReference type="InterPro" id="IPR003667">
    <property type="entry name" value="NqrDE/RnfAE"/>
</dbReference>
<organism evidence="10 11">
    <name type="scientific">Anaerobiospirillum thomasii</name>
    <dbReference type="NCBI Taxonomy" id="179995"/>
    <lineage>
        <taxon>Bacteria</taxon>
        <taxon>Pseudomonadati</taxon>
        <taxon>Pseudomonadota</taxon>
        <taxon>Gammaproteobacteria</taxon>
        <taxon>Aeromonadales</taxon>
        <taxon>Succinivibrionaceae</taxon>
        <taxon>Anaerobiospirillum</taxon>
    </lineage>
</organism>
<dbReference type="GO" id="GO:0022900">
    <property type="term" value="P:electron transport chain"/>
    <property type="evidence" value="ECO:0007669"/>
    <property type="project" value="UniProtKB-UniRule"/>
</dbReference>
<dbReference type="GO" id="GO:0005886">
    <property type="term" value="C:plasma membrane"/>
    <property type="evidence" value="ECO:0007669"/>
    <property type="project" value="UniProtKB-SubCell"/>
</dbReference>
<evidence type="ECO:0000313" key="11">
    <source>
        <dbReference type="Proteomes" id="UP000250086"/>
    </source>
</evidence>
<dbReference type="GO" id="GO:0012505">
    <property type="term" value="C:endomembrane system"/>
    <property type="evidence" value="ECO:0007669"/>
    <property type="project" value="UniProtKB-SubCell"/>
</dbReference>
<keyword evidence="5 9" id="KW-1278">Translocase</keyword>
<evidence type="ECO:0000256" key="5">
    <source>
        <dbReference type="ARBA" id="ARBA00022967"/>
    </source>
</evidence>
<dbReference type="Pfam" id="PF02508">
    <property type="entry name" value="Rnf-Nqr"/>
    <property type="match status" value="1"/>
</dbReference>
<keyword evidence="8 9" id="KW-0472">Membrane</keyword>
<comment type="similarity">
    <text evidence="9">Belongs to the NqrDE/RnfAE family.</text>
</comment>
<evidence type="ECO:0000256" key="7">
    <source>
        <dbReference type="ARBA" id="ARBA00022989"/>
    </source>
</evidence>
<evidence type="ECO:0000256" key="1">
    <source>
        <dbReference type="ARBA" id="ARBA00004127"/>
    </source>
</evidence>
<protein>
    <recommendedName>
        <fullName evidence="9">Ion-translocating oxidoreductase complex subunit E</fullName>
        <ecNumber evidence="9">7.-.-.-</ecNumber>
    </recommendedName>
    <alternativeName>
        <fullName evidence="9">Rnf electron transport complex subunit E</fullName>
    </alternativeName>
</protein>